<reference evidence="8" key="2">
    <citation type="submission" date="2020-09" db="EMBL/GenBank/DDBJ databases">
        <authorList>
            <person name="Sun Q."/>
            <person name="Zhou Y."/>
        </authorList>
    </citation>
    <scope>NUCLEOTIDE SEQUENCE</scope>
    <source>
        <strain evidence="8">CGMCC 1.14984</strain>
    </source>
</reference>
<evidence type="ECO:0000256" key="2">
    <source>
        <dbReference type="ARBA" id="ARBA00007430"/>
    </source>
</evidence>
<feature type="transmembrane region" description="Helical" evidence="7">
    <location>
        <begin position="166"/>
        <end position="195"/>
    </location>
</feature>
<dbReference type="PANTHER" id="PTHR30250:SF10">
    <property type="entry name" value="LIPOPOLYSACCHARIDE BIOSYNTHESIS PROTEIN WZXC"/>
    <property type="match status" value="1"/>
</dbReference>
<accession>A0A8J3A4G2</accession>
<feature type="transmembrane region" description="Helical" evidence="7">
    <location>
        <begin position="387"/>
        <end position="408"/>
    </location>
</feature>
<feature type="transmembrane region" description="Helical" evidence="7">
    <location>
        <begin position="294"/>
        <end position="315"/>
    </location>
</feature>
<feature type="transmembrane region" description="Helical" evidence="7">
    <location>
        <begin position="335"/>
        <end position="352"/>
    </location>
</feature>
<dbReference type="Proteomes" id="UP000621856">
    <property type="component" value="Unassembled WGS sequence"/>
</dbReference>
<reference evidence="8" key="1">
    <citation type="journal article" date="2014" name="Int. J. Syst. Evol. Microbiol.">
        <title>Complete genome sequence of Corynebacterium casei LMG S-19264T (=DSM 44701T), isolated from a smear-ripened cheese.</title>
        <authorList>
            <consortium name="US DOE Joint Genome Institute (JGI-PGF)"/>
            <person name="Walter F."/>
            <person name="Albersmeier A."/>
            <person name="Kalinowski J."/>
            <person name="Ruckert C."/>
        </authorList>
    </citation>
    <scope>NUCLEOTIDE SEQUENCE</scope>
    <source>
        <strain evidence="8">CGMCC 1.14984</strain>
    </source>
</reference>
<dbReference type="PANTHER" id="PTHR30250">
    <property type="entry name" value="PST FAMILY PREDICTED COLANIC ACID TRANSPORTER"/>
    <property type="match status" value="1"/>
</dbReference>
<feature type="transmembrane region" description="Helical" evidence="7">
    <location>
        <begin position="215"/>
        <end position="235"/>
    </location>
</feature>
<organism evidence="8 9">
    <name type="scientific">Aquisalinus luteolus</name>
    <dbReference type="NCBI Taxonomy" id="1566827"/>
    <lineage>
        <taxon>Bacteria</taxon>
        <taxon>Pseudomonadati</taxon>
        <taxon>Pseudomonadota</taxon>
        <taxon>Alphaproteobacteria</taxon>
        <taxon>Parvularculales</taxon>
        <taxon>Parvularculaceae</taxon>
        <taxon>Aquisalinus</taxon>
    </lineage>
</organism>
<dbReference type="CDD" id="cd13127">
    <property type="entry name" value="MATE_tuaB_like"/>
    <property type="match status" value="1"/>
</dbReference>
<evidence type="ECO:0000256" key="1">
    <source>
        <dbReference type="ARBA" id="ARBA00004651"/>
    </source>
</evidence>
<name>A0A8J3A4G2_9PROT</name>
<dbReference type="EMBL" id="BMGZ01000004">
    <property type="protein sequence ID" value="GGI01310.1"/>
    <property type="molecule type" value="Genomic_DNA"/>
</dbReference>
<comment type="caution">
    <text evidence="8">The sequence shown here is derived from an EMBL/GenBank/DDBJ whole genome shotgun (WGS) entry which is preliminary data.</text>
</comment>
<dbReference type="GO" id="GO:0005886">
    <property type="term" value="C:plasma membrane"/>
    <property type="evidence" value="ECO:0007669"/>
    <property type="project" value="UniProtKB-SubCell"/>
</dbReference>
<evidence type="ECO:0000313" key="8">
    <source>
        <dbReference type="EMBL" id="GGI01310.1"/>
    </source>
</evidence>
<feature type="transmembrane region" description="Helical" evidence="7">
    <location>
        <begin position="56"/>
        <end position="80"/>
    </location>
</feature>
<comment type="subcellular location">
    <subcellularLocation>
        <location evidence="1">Cell membrane</location>
        <topology evidence="1">Multi-pass membrane protein</topology>
    </subcellularLocation>
</comment>
<evidence type="ECO:0000313" key="9">
    <source>
        <dbReference type="Proteomes" id="UP000621856"/>
    </source>
</evidence>
<feature type="transmembrane region" description="Helical" evidence="7">
    <location>
        <begin position="453"/>
        <end position="477"/>
    </location>
</feature>
<dbReference type="InterPro" id="IPR050833">
    <property type="entry name" value="Poly_Biosynth_Transport"/>
</dbReference>
<proteinExistence type="inferred from homology"/>
<evidence type="ECO:0000256" key="5">
    <source>
        <dbReference type="ARBA" id="ARBA00022989"/>
    </source>
</evidence>
<keyword evidence="6 7" id="KW-0472">Membrane</keyword>
<feature type="transmembrane region" description="Helical" evidence="7">
    <location>
        <begin position="32"/>
        <end position="50"/>
    </location>
</feature>
<gene>
    <name evidence="8" type="ORF">GCM10011355_31650</name>
</gene>
<evidence type="ECO:0000256" key="3">
    <source>
        <dbReference type="ARBA" id="ARBA00022475"/>
    </source>
</evidence>
<dbReference type="Pfam" id="PF13440">
    <property type="entry name" value="Polysacc_synt_3"/>
    <property type="match status" value="1"/>
</dbReference>
<evidence type="ECO:0000256" key="7">
    <source>
        <dbReference type="SAM" id="Phobius"/>
    </source>
</evidence>
<evidence type="ECO:0000256" key="6">
    <source>
        <dbReference type="ARBA" id="ARBA00023136"/>
    </source>
</evidence>
<feature type="transmembrane region" description="Helical" evidence="7">
    <location>
        <begin position="125"/>
        <end position="145"/>
    </location>
</feature>
<feature type="transmembrane region" description="Helical" evidence="7">
    <location>
        <begin position="92"/>
        <end position="119"/>
    </location>
</feature>
<evidence type="ECO:0000256" key="4">
    <source>
        <dbReference type="ARBA" id="ARBA00022692"/>
    </source>
</evidence>
<dbReference type="AlphaFoldDB" id="A0A8J3A4G2"/>
<sequence length="501" mass="53577">MAGNPEHETNEREPSLGSRVAKATAWIVAGRLGVRLAGFVNMLIIARLLVPDDFGVVAIGLTVMQLLQNVSDMGIAQTVIRMKNATKADLDTLFTLSAARGVVTALVLAGIAPLAVAVYGDERLLSVFLLIALHPLLTGFVNPRFFEFEREIDFSRDFRVALMAKLAEVATAITIAVIFRSYIALIAGLVAGGMVRLVLSYAMRPWLPGLALSSFRQVFGFMGWLTGISFAAALNNKLDALILGRIVGPAGTGLYYVGEQLAELATRESGEPIARALYPGFATLSGTPERMREVFLQGVAALAIIALPAAIGFALVADLAVPLILGAKWAEAVPVIQFIGPVLGLQSLVLATQSYAMAQDRPQLIFWRELAFFFFRTPIFIAGAMMYGLIGAVAATALTGIGHLALNLHLYQRLSGAPFWQPLWVARRSLIGVAAMAGLIVFLRPALDNLPGFVSLAVLVAVGGSAFVGTLIACWFAEGRPAGIETTIRDKFLVRLFPNAV</sequence>
<comment type="similarity">
    <text evidence="2">Belongs to the polysaccharide synthase family.</text>
</comment>
<keyword evidence="3" id="KW-1003">Cell membrane</keyword>
<keyword evidence="5 7" id="KW-1133">Transmembrane helix</keyword>
<keyword evidence="4 7" id="KW-0812">Transmembrane</keyword>
<protein>
    <submittedName>
        <fullName evidence="8">Lipopolysaccharide biosynthesis protein</fullName>
    </submittedName>
</protein>
<feature type="transmembrane region" description="Helical" evidence="7">
    <location>
        <begin position="429"/>
        <end position="447"/>
    </location>
</feature>